<evidence type="ECO:0000313" key="2">
    <source>
        <dbReference type="EMBL" id="KAJ3779972.1"/>
    </source>
</evidence>
<dbReference type="Proteomes" id="UP001163798">
    <property type="component" value="Unassembled WGS sequence"/>
</dbReference>
<comment type="caution">
    <text evidence="2">The sequence shown here is derived from an EMBL/GenBank/DDBJ whole genome shotgun (WGS) entry which is preliminary data.</text>
</comment>
<evidence type="ECO:0000313" key="3">
    <source>
        <dbReference type="Proteomes" id="UP001163798"/>
    </source>
</evidence>
<protein>
    <submittedName>
        <fullName evidence="2">Uncharacterized protein</fullName>
    </submittedName>
</protein>
<proteinExistence type="predicted"/>
<reference evidence="2" key="1">
    <citation type="submission" date="2022-08" db="EMBL/GenBank/DDBJ databases">
        <authorList>
            <consortium name="DOE Joint Genome Institute"/>
            <person name="Min B."/>
            <person name="Riley R."/>
            <person name="Sierra-Patev S."/>
            <person name="Naranjo-Ortiz M."/>
            <person name="Looney B."/>
            <person name="Konkel Z."/>
            <person name="Slot J.C."/>
            <person name="Sakamoto Y."/>
            <person name="Steenwyk J.L."/>
            <person name="Rokas A."/>
            <person name="Carro J."/>
            <person name="Camarero S."/>
            <person name="Ferreira P."/>
            <person name="Molpeceres G."/>
            <person name="Ruiz-Duenas F.J."/>
            <person name="Serrano A."/>
            <person name="Henrissat B."/>
            <person name="Drula E."/>
            <person name="Hughes K.W."/>
            <person name="Mata J.L."/>
            <person name="Ishikawa N.K."/>
            <person name="Vargas-Isla R."/>
            <person name="Ushijima S."/>
            <person name="Smith C.A."/>
            <person name="Ahrendt S."/>
            <person name="Andreopoulos W."/>
            <person name="He G."/>
            <person name="Labutti K."/>
            <person name="Lipzen A."/>
            <person name="Ng V."/>
            <person name="Sandor L."/>
            <person name="Barry K."/>
            <person name="Martinez A.T."/>
            <person name="Xiao Y."/>
            <person name="Gibbons J.G."/>
            <person name="Terashima K."/>
            <person name="Hibbett D.S."/>
            <person name="Grigoriev I.V."/>
        </authorList>
    </citation>
    <scope>NUCLEOTIDE SEQUENCE</scope>
    <source>
        <strain evidence="2">TFB10291</strain>
    </source>
</reference>
<sequence>MSSNANALPNLMSFPEDRQLVGLSNWAVFRDHLKSVARATGLTGYLDGTIVSPISSNAPSNSASSMSSTESPAIPVPRNGSFAMAA</sequence>
<accession>A0AA38NH88</accession>
<name>A0AA38NH88_9AGAR</name>
<evidence type="ECO:0000256" key="1">
    <source>
        <dbReference type="SAM" id="MobiDB-lite"/>
    </source>
</evidence>
<organism evidence="2 3">
    <name type="scientific">Lentinula aff. detonsa</name>
    <dbReference type="NCBI Taxonomy" id="2804958"/>
    <lineage>
        <taxon>Eukaryota</taxon>
        <taxon>Fungi</taxon>
        <taxon>Dikarya</taxon>
        <taxon>Basidiomycota</taxon>
        <taxon>Agaricomycotina</taxon>
        <taxon>Agaricomycetes</taxon>
        <taxon>Agaricomycetidae</taxon>
        <taxon>Agaricales</taxon>
        <taxon>Marasmiineae</taxon>
        <taxon>Omphalotaceae</taxon>
        <taxon>Lentinula</taxon>
    </lineage>
</organism>
<feature type="compositionally biased region" description="Low complexity" evidence="1">
    <location>
        <begin position="56"/>
        <end position="73"/>
    </location>
</feature>
<dbReference type="AlphaFoldDB" id="A0AA38NH88"/>
<feature type="region of interest" description="Disordered" evidence="1">
    <location>
        <begin position="56"/>
        <end position="86"/>
    </location>
</feature>
<dbReference type="EMBL" id="MU794018">
    <property type="protein sequence ID" value="KAJ3779972.1"/>
    <property type="molecule type" value="Genomic_DNA"/>
</dbReference>
<keyword evidence="3" id="KW-1185">Reference proteome</keyword>
<gene>
    <name evidence="2" type="ORF">GGU10DRAFT_381425</name>
</gene>